<comment type="caution">
    <text evidence="2">The sequence shown here is derived from an EMBL/GenBank/DDBJ whole genome shotgun (WGS) entry which is preliminary data.</text>
</comment>
<keyword evidence="3" id="KW-1185">Reference proteome</keyword>
<evidence type="ECO:0000313" key="3">
    <source>
        <dbReference type="Proteomes" id="UP001497480"/>
    </source>
</evidence>
<name>A0AAV1WNF4_LUPLU</name>
<dbReference type="EMBL" id="CAXHTB010000007">
    <property type="protein sequence ID" value="CAL0310331.1"/>
    <property type="molecule type" value="Genomic_DNA"/>
</dbReference>
<feature type="compositionally biased region" description="Polar residues" evidence="1">
    <location>
        <begin position="39"/>
        <end position="52"/>
    </location>
</feature>
<dbReference type="AlphaFoldDB" id="A0AAV1WNF4"/>
<accession>A0AAV1WNF4</accession>
<protein>
    <submittedName>
        <fullName evidence="2">Uncharacterized protein</fullName>
    </submittedName>
</protein>
<dbReference type="Proteomes" id="UP001497480">
    <property type="component" value="Unassembled WGS sequence"/>
</dbReference>
<sequence>MNSLGSGPPIVGRNGTFSGSVPQPGFRSGTFAPGPNHAYSRQNSGVRASGSQGVEGVRALRESGR</sequence>
<gene>
    <name evidence="2" type="ORF">LLUT_LOCUS11391</name>
</gene>
<evidence type="ECO:0000256" key="1">
    <source>
        <dbReference type="SAM" id="MobiDB-lite"/>
    </source>
</evidence>
<evidence type="ECO:0000313" key="2">
    <source>
        <dbReference type="EMBL" id="CAL0310331.1"/>
    </source>
</evidence>
<reference evidence="2 3" key="1">
    <citation type="submission" date="2024-03" db="EMBL/GenBank/DDBJ databases">
        <authorList>
            <person name="Martinez-Hernandez J."/>
        </authorList>
    </citation>
    <scope>NUCLEOTIDE SEQUENCE [LARGE SCALE GENOMIC DNA]</scope>
</reference>
<organism evidence="2 3">
    <name type="scientific">Lupinus luteus</name>
    <name type="common">European yellow lupine</name>
    <dbReference type="NCBI Taxonomy" id="3873"/>
    <lineage>
        <taxon>Eukaryota</taxon>
        <taxon>Viridiplantae</taxon>
        <taxon>Streptophyta</taxon>
        <taxon>Embryophyta</taxon>
        <taxon>Tracheophyta</taxon>
        <taxon>Spermatophyta</taxon>
        <taxon>Magnoliopsida</taxon>
        <taxon>eudicotyledons</taxon>
        <taxon>Gunneridae</taxon>
        <taxon>Pentapetalae</taxon>
        <taxon>rosids</taxon>
        <taxon>fabids</taxon>
        <taxon>Fabales</taxon>
        <taxon>Fabaceae</taxon>
        <taxon>Papilionoideae</taxon>
        <taxon>50 kb inversion clade</taxon>
        <taxon>genistoids sensu lato</taxon>
        <taxon>core genistoids</taxon>
        <taxon>Genisteae</taxon>
        <taxon>Lupinus</taxon>
    </lineage>
</organism>
<proteinExistence type="predicted"/>
<feature type="region of interest" description="Disordered" evidence="1">
    <location>
        <begin position="1"/>
        <end position="65"/>
    </location>
</feature>